<name>A0A3B0VSU6_9ZZZZ</name>
<dbReference type="AlphaFoldDB" id="A0A3B0VSU6"/>
<dbReference type="Pfam" id="PF02687">
    <property type="entry name" value="FtsX"/>
    <property type="match status" value="1"/>
</dbReference>
<evidence type="ECO:0000313" key="10">
    <source>
        <dbReference type="EMBL" id="VAW43470.1"/>
    </source>
</evidence>
<keyword evidence="6 7" id="KW-0472">Membrane</keyword>
<proteinExistence type="predicted"/>
<evidence type="ECO:0000256" key="7">
    <source>
        <dbReference type="SAM" id="Phobius"/>
    </source>
</evidence>
<dbReference type="GO" id="GO:0005886">
    <property type="term" value="C:plasma membrane"/>
    <property type="evidence" value="ECO:0007669"/>
    <property type="project" value="UniProtKB-SubCell"/>
</dbReference>
<dbReference type="EMBL" id="UOEU01001089">
    <property type="protein sequence ID" value="VAW43470.1"/>
    <property type="molecule type" value="Genomic_DNA"/>
</dbReference>
<evidence type="ECO:0000256" key="2">
    <source>
        <dbReference type="ARBA" id="ARBA00022448"/>
    </source>
</evidence>
<evidence type="ECO:0000256" key="6">
    <source>
        <dbReference type="ARBA" id="ARBA00023136"/>
    </source>
</evidence>
<feature type="transmembrane region" description="Helical" evidence="7">
    <location>
        <begin position="245"/>
        <end position="268"/>
    </location>
</feature>
<keyword evidence="4 7" id="KW-0812">Transmembrane</keyword>
<gene>
    <name evidence="10" type="ORF">MNBD_CHLOROFLEXI01-547</name>
</gene>
<dbReference type="InterPro" id="IPR003838">
    <property type="entry name" value="ABC3_permease_C"/>
</dbReference>
<keyword evidence="3" id="KW-1003">Cell membrane</keyword>
<feature type="transmembrane region" description="Helical" evidence="7">
    <location>
        <begin position="16"/>
        <end position="38"/>
    </location>
</feature>
<sequence>MIHLAWRNLFQSRTQFFLGVGGVALALLLMLALDALMAGSEKDLVAYIEGVGADIFVSQEGVKNMHMASSAITYRDLTLASHAKGVTNASPILYTTGVVKTEGADVLSYIIGFDPDEPLGGPQTVVAGTAVLQPDEVIIDDAIARSQELSLGDEVEIMGKSFTIVGLTSGLTNIVNSISFIHLQDFQALRGGEAISYALLNVAPDADPTQVADEINGRNPNVLALPTSDFSREEQQIVKDMSVEILNIMNLSGFLIGLAVTALTLYTSTLRKRQEYGVLKAIGARNGRLYIVVLAQAALSLTLGFILAIGLVSLLGQLLPAIVPGMSMTLTQEGVTRVLVATLIIGIVAALTPAWQLARLDPAQVFR</sequence>
<evidence type="ECO:0000256" key="4">
    <source>
        <dbReference type="ARBA" id="ARBA00022692"/>
    </source>
</evidence>
<dbReference type="PANTHER" id="PTHR43738">
    <property type="entry name" value="ABC TRANSPORTER, MEMBRANE PROTEIN"/>
    <property type="match status" value="1"/>
</dbReference>
<feature type="transmembrane region" description="Helical" evidence="7">
    <location>
        <begin position="289"/>
        <end position="315"/>
    </location>
</feature>
<dbReference type="InterPro" id="IPR025857">
    <property type="entry name" value="MacB_PCD"/>
</dbReference>
<dbReference type="PANTHER" id="PTHR43738:SF1">
    <property type="entry name" value="HEMIN TRANSPORT SYSTEM PERMEASE PROTEIN HRTB-RELATED"/>
    <property type="match status" value="1"/>
</dbReference>
<dbReference type="InterPro" id="IPR051125">
    <property type="entry name" value="ABC-4/HrtB_transporter"/>
</dbReference>
<accession>A0A3B0VSU6</accession>
<evidence type="ECO:0000259" key="9">
    <source>
        <dbReference type="Pfam" id="PF12704"/>
    </source>
</evidence>
<feature type="transmembrane region" description="Helical" evidence="7">
    <location>
        <begin position="335"/>
        <end position="358"/>
    </location>
</feature>
<keyword evidence="2" id="KW-0813">Transport</keyword>
<dbReference type="Pfam" id="PF12704">
    <property type="entry name" value="MacB_PCD"/>
    <property type="match status" value="1"/>
</dbReference>
<evidence type="ECO:0000256" key="1">
    <source>
        <dbReference type="ARBA" id="ARBA00004651"/>
    </source>
</evidence>
<feature type="domain" description="MacB-like periplasmic core" evidence="9">
    <location>
        <begin position="17"/>
        <end position="216"/>
    </location>
</feature>
<organism evidence="10">
    <name type="scientific">hydrothermal vent metagenome</name>
    <dbReference type="NCBI Taxonomy" id="652676"/>
    <lineage>
        <taxon>unclassified sequences</taxon>
        <taxon>metagenomes</taxon>
        <taxon>ecological metagenomes</taxon>
    </lineage>
</organism>
<reference evidence="10" key="1">
    <citation type="submission" date="2018-06" db="EMBL/GenBank/DDBJ databases">
        <authorList>
            <person name="Zhirakovskaya E."/>
        </authorList>
    </citation>
    <scope>NUCLEOTIDE SEQUENCE</scope>
</reference>
<evidence type="ECO:0000259" key="8">
    <source>
        <dbReference type="Pfam" id="PF02687"/>
    </source>
</evidence>
<comment type="subcellular location">
    <subcellularLocation>
        <location evidence="1">Cell membrane</location>
        <topology evidence="1">Multi-pass membrane protein</topology>
    </subcellularLocation>
</comment>
<feature type="domain" description="ABC3 transporter permease C-terminal" evidence="8">
    <location>
        <begin position="249"/>
        <end position="362"/>
    </location>
</feature>
<evidence type="ECO:0000256" key="3">
    <source>
        <dbReference type="ARBA" id="ARBA00022475"/>
    </source>
</evidence>
<evidence type="ECO:0000256" key="5">
    <source>
        <dbReference type="ARBA" id="ARBA00022989"/>
    </source>
</evidence>
<keyword evidence="5 7" id="KW-1133">Transmembrane helix</keyword>
<protein>
    <submittedName>
        <fullName evidence="10">Uncharacterized protein</fullName>
    </submittedName>
</protein>